<keyword evidence="1" id="KW-0472">Membrane</keyword>
<gene>
    <name evidence="2" type="ORF">SAMN05444405_12612</name>
</gene>
<evidence type="ECO:0000313" key="2">
    <source>
        <dbReference type="EMBL" id="SHG13787.1"/>
    </source>
</evidence>
<reference evidence="2 3" key="1">
    <citation type="submission" date="2016-11" db="EMBL/GenBank/DDBJ databases">
        <authorList>
            <person name="Jaros S."/>
            <person name="Januszkiewicz K."/>
            <person name="Wedrychowicz H."/>
        </authorList>
    </citation>
    <scope>NUCLEOTIDE SEQUENCE [LARGE SCALE GENOMIC DNA]</scope>
    <source>
        <strain evidence="2 3">DSM 26991</strain>
    </source>
</reference>
<keyword evidence="3" id="KW-1185">Reference proteome</keyword>
<evidence type="ECO:0000256" key="1">
    <source>
        <dbReference type="SAM" id="Phobius"/>
    </source>
</evidence>
<dbReference type="OrthoDB" id="1100394at2"/>
<proteinExistence type="predicted"/>
<evidence type="ECO:0000313" key="3">
    <source>
        <dbReference type="Proteomes" id="UP000184509"/>
    </source>
</evidence>
<keyword evidence="1" id="KW-0812">Transmembrane</keyword>
<name>A0A1M5HCX8_9BACE</name>
<dbReference type="AlphaFoldDB" id="A0A1M5HCX8"/>
<dbReference type="STRING" id="1297750.SAMN05444405_12612"/>
<accession>A0A1M5HCX8</accession>
<dbReference type="InterPro" id="IPR029087">
    <property type="entry name" value="Imm17"/>
</dbReference>
<dbReference type="EMBL" id="FQTV01000026">
    <property type="protein sequence ID" value="SHG13787.1"/>
    <property type="molecule type" value="Genomic_DNA"/>
</dbReference>
<feature type="transmembrane region" description="Helical" evidence="1">
    <location>
        <begin position="6"/>
        <end position="28"/>
    </location>
</feature>
<protein>
    <submittedName>
        <fullName evidence="2">Immunity protein 17</fullName>
    </submittedName>
</protein>
<keyword evidence="1" id="KW-1133">Transmembrane helix</keyword>
<dbReference type="Proteomes" id="UP000184509">
    <property type="component" value="Unassembled WGS sequence"/>
</dbReference>
<dbReference type="RefSeq" id="WP_073404216.1">
    <property type="nucleotide sequence ID" value="NZ_FQTV01000026.1"/>
</dbReference>
<organism evidence="2 3">
    <name type="scientific">Bacteroides luti</name>
    <dbReference type="NCBI Taxonomy" id="1297750"/>
    <lineage>
        <taxon>Bacteria</taxon>
        <taxon>Pseudomonadati</taxon>
        <taxon>Bacteroidota</taxon>
        <taxon>Bacteroidia</taxon>
        <taxon>Bacteroidales</taxon>
        <taxon>Bacteroidaceae</taxon>
        <taxon>Bacteroides</taxon>
    </lineage>
</organism>
<feature type="transmembrane region" description="Helical" evidence="1">
    <location>
        <begin position="49"/>
        <end position="69"/>
    </location>
</feature>
<dbReference type="Pfam" id="PF15562">
    <property type="entry name" value="Imm17"/>
    <property type="match status" value="1"/>
</dbReference>
<sequence length="71" mass="8148">MNPKYVVQGLFIVAGIISILAALFNWNWFFSAQNAQFIVRNIGRKWARVFYGTLGLILIAAAVFFYFQVNQ</sequence>